<dbReference type="Pfam" id="PF25857">
    <property type="entry name" value="DUF7957"/>
    <property type="match status" value="1"/>
</dbReference>
<dbReference type="RefSeq" id="WP_188167011.1">
    <property type="nucleotide sequence ID" value="NZ_JACVVX010000021.1"/>
</dbReference>
<gene>
    <name evidence="1" type="ORF">ICI42_23350</name>
</gene>
<protein>
    <submittedName>
        <fullName evidence="1">Uncharacterized protein</fullName>
    </submittedName>
</protein>
<reference evidence="1" key="1">
    <citation type="submission" date="2020-09" db="EMBL/GenBank/DDBJ databases">
        <title>Genome seq and assembly of Tianweitania sp.</title>
        <authorList>
            <person name="Chhetri G."/>
        </authorList>
    </citation>
    <scope>NUCLEOTIDE SEQUENCE</scope>
    <source>
        <strain evidence="1">Rool2</strain>
    </source>
</reference>
<keyword evidence="2" id="KW-1185">Reference proteome</keyword>
<sequence>MEKSCQKKTVVLNNTAFILIDPDCSTEAVFRNIIAERGGEIIWEAEPPRSPDCFVDMEIIDQKIFAKTYSGYDVEVSQEDGQIAIIGFNK</sequence>
<dbReference type="AlphaFoldDB" id="A0A8J6PMU7"/>
<proteinExistence type="predicted"/>
<dbReference type="EMBL" id="JACVVX010000021">
    <property type="protein sequence ID" value="MBD0417574.1"/>
    <property type="molecule type" value="Genomic_DNA"/>
</dbReference>
<organism evidence="1 2">
    <name type="scientific">Oryzicola mucosus</name>
    <dbReference type="NCBI Taxonomy" id="2767425"/>
    <lineage>
        <taxon>Bacteria</taxon>
        <taxon>Pseudomonadati</taxon>
        <taxon>Pseudomonadota</taxon>
        <taxon>Alphaproteobacteria</taxon>
        <taxon>Hyphomicrobiales</taxon>
        <taxon>Phyllobacteriaceae</taxon>
        <taxon>Oryzicola</taxon>
    </lineage>
</organism>
<evidence type="ECO:0000313" key="1">
    <source>
        <dbReference type="EMBL" id="MBD0417574.1"/>
    </source>
</evidence>
<evidence type="ECO:0000313" key="2">
    <source>
        <dbReference type="Proteomes" id="UP000643405"/>
    </source>
</evidence>
<dbReference type="InterPro" id="IPR058263">
    <property type="entry name" value="DUF7957"/>
</dbReference>
<name>A0A8J6PMU7_9HYPH</name>
<comment type="caution">
    <text evidence="1">The sequence shown here is derived from an EMBL/GenBank/DDBJ whole genome shotgun (WGS) entry which is preliminary data.</text>
</comment>
<dbReference type="Proteomes" id="UP000643405">
    <property type="component" value="Unassembled WGS sequence"/>
</dbReference>
<accession>A0A8J6PMU7</accession>